<keyword evidence="2" id="KW-1185">Reference proteome</keyword>
<dbReference type="InterPro" id="IPR029058">
    <property type="entry name" value="AB_hydrolase_fold"/>
</dbReference>
<dbReference type="Gene3D" id="3.40.50.1820">
    <property type="entry name" value="alpha/beta hydrolase"/>
    <property type="match status" value="1"/>
</dbReference>
<dbReference type="RefSeq" id="WP_154368050.1">
    <property type="nucleotide sequence ID" value="NZ_WKJH01000024.1"/>
</dbReference>
<reference evidence="1 2" key="1">
    <citation type="submission" date="2019-11" db="EMBL/GenBank/DDBJ databases">
        <title>Maribacter lutea sp. nov., a marine bacterium isolated from intertidal sand.</title>
        <authorList>
            <person name="Liu A."/>
        </authorList>
    </citation>
    <scope>NUCLEOTIDE SEQUENCE [LARGE SCALE GENOMIC DNA]</scope>
    <source>
        <strain evidence="1 2">RZ05</strain>
    </source>
</reference>
<dbReference type="InterPro" id="IPR000801">
    <property type="entry name" value="Esterase-like"/>
</dbReference>
<dbReference type="PANTHER" id="PTHR48098:SF1">
    <property type="entry name" value="DIACYLGLYCEROL ACYLTRANSFERASE_MYCOLYLTRANSFERASE AG85A"/>
    <property type="match status" value="1"/>
</dbReference>
<dbReference type="OrthoDB" id="9803578at2"/>
<name>A0A6I2MR48_9FLAO</name>
<dbReference type="Pfam" id="PF00756">
    <property type="entry name" value="Esterase"/>
    <property type="match status" value="1"/>
</dbReference>
<dbReference type="EMBL" id="WKJH01000024">
    <property type="protein sequence ID" value="MRX65319.1"/>
    <property type="molecule type" value="Genomic_DNA"/>
</dbReference>
<evidence type="ECO:0000313" key="1">
    <source>
        <dbReference type="EMBL" id="MRX65319.1"/>
    </source>
</evidence>
<evidence type="ECO:0000313" key="2">
    <source>
        <dbReference type="Proteomes" id="UP000443153"/>
    </source>
</evidence>
<dbReference type="GO" id="GO:0016747">
    <property type="term" value="F:acyltransferase activity, transferring groups other than amino-acyl groups"/>
    <property type="evidence" value="ECO:0007669"/>
    <property type="project" value="TreeGrafter"/>
</dbReference>
<gene>
    <name evidence="1" type="ORF">GJ691_14260</name>
</gene>
<dbReference type="PANTHER" id="PTHR48098">
    <property type="entry name" value="ENTEROCHELIN ESTERASE-RELATED"/>
    <property type="match status" value="1"/>
</dbReference>
<comment type="caution">
    <text evidence="1">The sequence shown here is derived from an EMBL/GenBank/DDBJ whole genome shotgun (WGS) entry which is preliminary data.</text>
</comment>
<dbReference type="SUPFAM" id="SSF53474">
    <property type="entry name" value="alpha/beta-Hydrolases"/>
    <property type="match status" value="1"/>
</dbReference>
<sequence>MKIRITIGLIFFLSISTFSYASRIDTLVVHSSVMDKDIKNVVITPDSYSEKGKAFSVIYLLHGAGGDHKDWLKKAPEIKTYADFYDVIIVCPDGYKTSWYFDSPVDPTMQYETYISKELISAMDTSYNTKSNKENRAITGLSMGGHGALYLAFKHHDIWGVAGSMSGGVDIRPFPLRWEISKRLGTYAENPGNWESNTVMNLVHLLDGKNLKFLFDCGVDDFFYDANKGLHEKLVERNIPHDYIERPGGHTKAYWRNSIKYQMLFFNDFFKANTYETQID</sequence>
<dbReference type="InterPro" id="IPR050583">
    <property type="entry name" value="Mycobacterial_A85_antigen"/>
</dbReference>
<dbReference type="Proteomes" id="UP000443153">
    <property type="component" value="Unassembled WGS sequence"/>
</dbReference>
<protein>
    <submittedName>
        <fullName evidence="1">Esterase family protein</fullName>
    </submittedName>
</protein>
<proteinExistence type="predicted"/>
<organism evidence="1 2">
    <name type="scientific">Maribacter luteus</name>
    <dbReference type="NCBI Taxonomy" id="2594478"/>
    <lineage>
        <taxon>Bacteria</taxon>
        <taxon>Pseudomonadati</taxon>
        <taxon>Bacteroidota</taxon>
        <taxon>Flavobacteriia</taxon>
        <taxon>Flavobacteriales</taxon>
        <taxon>Flavobacteriaceae</taxon>
        <taxon>Maribacter</taxon>
    </lineage>
</organism>
<accession>A0A6I2MR48</accession>
<dbReference type="AlphaFoldDB" id="A0A6I2MR48"/>